<name>F8SJZ1_BPPA3</name>
<organismHost>
    <name type="scientific">Pseudomonas aeruginosa</name>
    <dbReference type="NCBI Taxonomy" id="287"/>
</organismHost>
<dbReference type="Proteomes" id="UP000008388">
    <property type="component" value="Segment"/>
</dbReference>
<protein>
    <submittedName>
        <fullName evidence="1">Uncharacterized protein 117</fullName>
    </submittedName>
</protein>
<dbReference type="RefSeq" id="YP_009217197.1">
    <property type="nucleotide sequence ID" value="NC_028999.1"/>
</dbReference>
<dbReference type="GeneID" id="26643646"/>
<keyword evidence="2" id="KW-1185">Reference proteome</keyword>
<sequence length="78" mass="9047">MFINVIAQIQGQSRTVDVIVSEPNSLVELLTIYQKSDKVKAYRVIPQDCPPVKNFYTDFGWGNAYFDKNQPDKFDWTD</sequence>
<proteinExistence type="predicted"/>
<dbReference type="OrthoDB" id="40356at10239"/>
<dbReference type="EMBL" id="HQ630627">
    <property type="protein sequence ID" value="AEH03541.1"/>
    <property type="molecule type" value="Genomic_DNA"/>
</dbReference>
<reference evidence="1 2" key="1">
    <citation type="journal article" date="2011" name="Microbiology">
        <title>The Pseudomonas aeruginosa generalized transducing phage phiPA3 is a new member of the phiKZ-like group of 'jumbo' phages, and infects model laboratory strains and clinical isolates from cystic fibrosis patients.</title>
        <authorList>
            <person name="Monson R."/>
            <person name="Foulds I."/>
            <person name="Foweraker J."/>
            <person name="Welch M."/>
            <person name="Salmond G.P."/>
        </authorList>
    </citation>
    <scope>NUCLEOTIDE SEQUENCE [LARGE SCALE GENOMIC DNA]</scope>
</reference>
<dbReference type="KEGG" id="vg:26643646"/>
<accession>F8SJZ1</accession>
<evidence type="ECO:0000313" key="2">
    <source>
        <dbReference type="Proteomes" id="UP000008388"/>
    </source>
</evidence>
<organism evidence="1 2">
    <name type="scientific">Pseudomonas phage PhiPA3</name>
    <name type="common">Pseudomonas aeruginosa phage PhiPA3</name>
    <dbReference type="NCBI Taxonomy" id="998086"/>
    <lineage>
        <taxon>Viruses</taxon>
        <taxon>Duplodnaviria</taxon>
        <taxon>Heunggongvirae</taxon>
        <taxon>Uroviricota</taxon>
        <taxon>Caudoviricetes</taxon>
        <taxon>Chimalliviridae</taxon>
        <taxon>Miltoncavirus</taxon>
        <taxon>Miltoncavirus PhiPA3</taxon>
    </lineage>
</organism>
<gene>
    <name evidence="1" type="primary">117</name>
</gene>
<evidence type="ECO:0000313" key="1">
    <source>
        <dbReference type="EMBL" id="AEH03541.1"/>
    </source>
</evidence>